<proteinExistence type="inferred from homology"/>
<dbReference type="Gene3D" id="1.10.940.10">
    <property type="entry name" value="NusB-like"/>
    <property type="match status" value="1"/>
</dbReference>
<name>A0A1K1LE24_9BACT</name>
<dbReference type="GO" id="GO:0006353">
    <property type="term" value="P:DNA-templated transcription termination"/>
    <property type="evidence" value="ECO:0007669"/>
    <property type="project" value="UniProtKB-UniRule"/>
</dbReference>
<dbReference type="InterPro" id="IPR006027">
    <property type="entry name" value="NusB_RsmB_TIM44"/>
</dbReference>
<dbReference type="OrthoDB" id="9797817at2"/>
<evidence type="ECO:0000256" key="3">
    <source>
        <dbReference type="ARBA" id="ARBA00022884"/>
    </source>
</evidence>
<keyword evidence="9" id="KW-1185">Reference proteome</keyword>
<dbReference type="EMBL" id="LT630450">
    <property type="protein sequence ID" value="SFV72941.1"/>
    <property type="molecule type" value="Genomic_DNA"/>
</dbReference>
<dbReference type="AlphaFoldDB" id="A0A1K1LE24"/>
<dbReference type="PANTHER" id="PTHR11078">
    <property type="entry name" value="N UTILIZATION SUBSTANCE PROTEIN B-RELATED"/>
    <property type="match status" value="1"/>
</dbReference>
<dbReference type="RefSeq" id="WP_072334049.1">
    <property type="nucleotide sequence ID" value="NZ_CALJDE010000075.1"/>
</dbReference>
<dbReference type="InterPro" id="IPR035926">
    <property type="entry name" value="NusB-like_sf"/>
</dbReference>
<evidence type="ECO:0000313" key="9">
    <source>
        <dbReference type="Proteomes" id="UP000186323"/>
    </source>
</evidence>
<evidence type="ECO:0000256" key="1">
    <source>
        <dbReference type="ARBA" id="ARBA00005952"/>
    </source>
</evidence>
<reference evidence="9" key="1">
    <citation type="submission" date="2016-10" db="EMBL/GenBank/DDBJ databases">
        <authorList>
            <person name="Wegmann U."/>
        </authorList>
    </citation>
    <scope>NUCLEOTIDE SEQUENCE [LARGE SCALE GENOMIC DNA]</scope>
</reference>
<organism evidence="8 9">
    <name type="scientific">Desulfovibrio piger</name>
    <dbReference type="NCBI Taxonomy" id="901"/>
    <lineage>
        <taxon>Bacteria</taxon>
        <taxon>Pseudomonadati</taxon>
        <taxon>Thermodesulfobacteriota</taxon>
        <taxon>Desulfovibrionia</taxon>
        <taxon>Desulfovibrionales</taxon>
        <taxon>Desulfovibrionaceae</taxon>
        <taxon>Desulfovibrio</taxon>
    </lineage>
</organism>
<feature type="domain" description="NusB/RsmB/TIM44" evidence="7">
    <location>
        <begin position="12"/>
        <end position="142"/>
    </location>
</feature>
<comment type="similarity">
    <text evidence="1 6">Belongs to the NusB family.</text>
</comment>
<protein>
    <recommendedName>
        <fullName evidence="6">Transcription antitermination protein NusB</fullName>
    </recommendedName>
    <alternativeName>
        <fullName evidence="6">Antitermination factor NusB</fullName>
    </alternativeName>
</protein>
<gene>
    <name evidence="6" type="primary">nusB</name>
    <name evidence="8" type="ORF">DESPIGER_1078</name>
</gene>
<sequence>MSKGKSASRRGERAQAFQVLYGLSFADATSPEDVRRAFLQSPDHQESEEDGLPSGFAWDLVQGVWSRRDELDKTISRFSRNWRVDRMGRVELTLLRLAMYELLYRQDVPAKVAINEALELTRQFGEDNATSFVNGILDAAAKALEKGSLSAGEDSTN</sequence>
<evidence type="ECO:0000256" key="2">
    <source>
        <dbReference type="ARBA" id="ARBA00022814"/>
    </source>
</evidence>
<dbReference type="GO" id="GO:0005829">
    <property type="term" value="C:cytosol"/>
    <property type="evidence" value="ECO:0007669"/>
    <property type="project" value="TreeGrafter"/>
</dbReference>
<accession>A0A1K1LE24</accession>
<dbReference type="NCBIfam" id="TIGR01951">
    <property type="entry name" value="nusB"/>
    <property type="match status" value="1"/>
</dbReference>
<dbReference type="GO" id="GO:0031564">
    <property type="term" value="P:transcription antitermination"/>
    <property type="evidence" value="ECO:0007669"/>
    <property type="project" value="UniProtKB-KW"/>
</dbReference>
<dbReference type="Pfam" id="PF01029">
    <property type="entry name" value="NusB"/>
    <property type="match status" value="1"/>
</dbReference>
<comment type="function">
    <text evidence="6">Involved in transcription antitermination. Required for transcription of ribosomal RNA (rRNA) genes. Binds specifically to the boxA antiterminator sequence of the ribosomal RNA (rrn) operons.</text>
</comment>
<evidence type="ECO:0000256" key="6">
    <source>
        <dbReference type="HAMAP-Rule" id="MF_00073"/>
    </source>
</evidence>
<evidence type="ECO:0000313" key="8">
    <source>
        <dbReference type="EMBL" id="SFV72941.1"/>
    </source>
</evidence>
<dbReference type="InterPro" id="IPR011605">
    <property type="entry name" value="NusB_fam"/>
</dbReference>
<dbReference type="KEGG" id="dpg:DESPIGER_1078"/>
<keyword evidence="5 6" id="KW-0804">Transcription</keyword>
<dbReference type="PANTHER" id="PTHR11078:SF3">
    <property type="entry name" value="ANTITERMINATION NUSB DOMAIN-CONTAINING PROTEIN"/>
    <property type="match status" value="1"/>
</dbReference>
<evidence type="ECO:0000259" key="7">
    <source>
        <dbReference type="Pfam" id="PF01029"/>
    </source>
</evidence>
<keyword evidence="2 6" id="KW-0889">Transcription antitermination</keyword>
<dbReference type="GO" id="GO:0003723">
    <property type="term" value="F:RNA binding"/>
    <property type="evidence" value="ECO:0007669"/>
    <property type="project" value="UniProtKB-UniRule"/>
</dbReference>
<evidence type="ECO:0000256" key="4">
    <source>
        <dbReference type="ARBA" id="ARBA00023015"/>
    </source>
</evidence>
<dbReference type="HAMAP" id="MF_00073">
    <property type="entry name" value="NusB"/>
    <property type="match status" value="1"/>
</dbReference>
<keyword evidence="3 6" id="KW-0694">RNA-binding</keyword>
<dbReference type="SUPFAM" id="SSF48013">
    <property type="entry name" value="NusB-like"/>
    <property type="match status" value="1"/>
</dbReference>
<evidence type="ECO:0000256" key="5">
    <source>
        <dbReference type="ARBA" id="ARBA00023163"/>
    </source>
</evidence>
<dbReference type="Proteomes" id="UP000186323">
    <property type="component" value="Chromosome I"/>
</dbReference>
<keyword evidence="4 6" id="KW-0805">Transcription regulation</keyword>